<evidence type="ECO:0000256" key="3">
    <source>
        <dbReference type="ARBA" id="ARBA00023054"/>
    </source>
</evidence>
<name>A0A401UAN1_9BACT</name>
<proteinExistence type="inferred from homology"/>
<evidence type="ECO:0000256" key="2">
    <source>
        <dbReference type="ARBA" id="ARBA00009840"/>
    </source>
</evidence>
<dbReference type="Proteomes" id="UP000288227">
    <property type="component" value="Unassembled WGS sequence"/>
</dbReference>
<dbReference type="InterPro" id="IPR003798">
    <property type="entry name" value="DNA_recombination_RmuC"/>
</dbReference>
<accession>A0A401UAN1</accession>
<sequence length="432" mass="49855">MEILYLVIGLLIGGLLAWFALRSKFLSENQQTGGLLLAEQEKVKALDLRLIEQKKELESERNKAAALANNLSATEADYRNLEEKLKERKKEVEELQNQFAFQFKNLANEIFEEKSKKFTEQNKTNLSEILNPLKEKITDFEKKVEQTNKESIDRNSALREQLVNLKELNQQITKEASNLSKALKGDSKTQGTWGEIQLEAILERAGLQKDIHYFKEKNFKNEEGQNQRLDYIIKLPDDKYLVLDSKVSLTAYSEYYNTSDETEQSKFLKSHLDSVYSHIKLLSEKNYQNLYEINQPDYVMMFLANEPALTLALREDNSLYEKALDKNIALVSATTLLATLRTIGYIWKQDMQNKNALEIARQAGSLYDKFHMLIEDLTKVGNNLKSTQNSYQDAMNKLIEGKDNLVRKTERLKELGAKTTKQLSQQLLDRAD</sequence>
<keyword evidence="3 5" id="KW-0175">Coiled coil</keyword>
<keyword evidence="4" id="KW-0233">DNA recombination</keyword>
<dbReference type="RefSeq" id="WP_127122607.1">
    <property type="nucleotide sequence ID" value="NZ_BHXQ01000004.1"/>
</dbReference>
<gene>
    <name evidence="6" type="ORF">SanaruYs_21800</name>
</gene>
<comment type="caution">
    <text evidence="6">The sequence shown here is derived from an EMBL/GenBank/DDBJ whole genome shotgun (WGS) entry which is preliminary data.</text>
</comment>
<evidence type="ECO:0000256" key="1">
    <source>
        <dbReference type="ARBA" id="ARBA00003416"/>
    </source>
</evidence>
<dbReference type="GO" id="GO:0006310">
    <property type="term" value="P:DNA recombination"/>
    <property type="evidence" value="ECO:0007669"/>
    <property type="project" value="UniProtKB-KW"/>
</dbReference>
<evidence type="ECO:0000256" key="5">
    <source>
        <dbReference type="SAM" id="Coils"/>
    </source>
</evidence>
<feature type="coiled-coil region" evidence="5">
    <location>
        <begin position="43"/>
        <end position="98"/>
    </location>
</feature>
<comment type="function">
    <text evidence="1">Involved in DNA recombination.</text>
</comment>
<organism evidence="6 7">
    <name type="scientific">Chryseotalea sanaruensis</name>
    <dbReference type="NCBI Taxonomy" id="2482724"/>
    <lineage>
        <taxon>Bacteria</taxon>
        <taxon>Pseudomonadati</taxon>
        <taxon>Bacteroidota</taxon>
        <taxon>Cytophagia</taxon>
        <taxon>Cytophagales</taxon>
        <taxon>Chryseotaleaceae</taxon>
        <taxon>Chryseotalea</taxon>
    </lineage>
</organism>
<evidence type="ECO:0000313" key="7">
    <source>
        <dbReference type="Proteomes" id="UP000288227"/>
    </source>
</evidence>
<dbReference type="Pfam" id="PF02646">
    <property type="entry name" value="RmuC"/>
    <property type="match status" value="1"/>
</dbReference>
<dbReference type="PANTHER" id="PTHR30563">
    <property type="entry name" value="DNA RECOMBINATION PROTEIN RMUC"/>
    <property type="match status" value="1"/>
</dbReference>
<evidence type="ECO:0000256" key="4">
    <source>
        <dbReference type="ARBA" id="ARBA00023172"/>
    </source>
</evidence>
<dbReference type="PANTHER" id="PTHR30563:SF0">
    <property type="entry name" value="DNA RECOMBINATION PROTEIN RMUC"/>
    <property type="match status" value="1"/>
</dbReference>
<dbReference type="AlphaFoldDB" id="A0A401UAN1"/>
<feature type="coiled-coil region" evidence="5">
    <location>
        <begin position="130"/>
        <end position="182"/>
    </location>
</feature>
<comment type="similarity">
    <text evidence="2">Belongs to the RmuC family.</text>
</comment>
<evidence type="ECO:0000313" key="6">
    <source>
        <dbReference type="EMBL" id="GCC51949.1"/>
    </source>
</evidence>
<dbReference type="EMBL" id="BHXQ01000004">
    <property type="protein sequence ID" value="GCC51949.1"/>
    <property type="molecule type" value="Genomic_DNA"/>
</dbReference>
<dbReference type="OrthoDB" id="370725at2"/>
<keyword evidence="7" id="KW-1185">Reference proteome</keyword>
<protein>
    <submittedName>
        <fullName evidence="6">DNA recombination protein RmuC</fullName>
    </submittedName>
</protein>
<reference evidence="6 7" key="1">
    <citation type="submission" date="2018-11" db="EMBL/GenBank/DDBJ databases">
        <title>Chryseotalea sanarue gen. nov., sp., nov., a member of the family Cytophagaceae, isolated from a brackish lake in Hamamatsu Japan.</title>
        <authorList>
            <person name="Maejima Y."/>
            <person name="Iino T."/>
            <person name="Muraguchi Y."/>
            <person name="Fukuda K."/>
            <person name="Ohkuma M."/>
            <person name="Moriuchi R."/>
            <person name="Dohra H."/>
            <person name="Kimbara K."/>
            <person name="Shintani M."/>
        </authorList>
    </citation>
    <scope>NUCLEOTIDE SEQUENCE [LARGE SCALE GENOMIC DNA]</scope>
    <source>
        <strain evidence="6 7">Ys</strain>
    </source>
</reference>